<evidence type="ECO:0000313" key="1">
    <source>
        <dbReference type="EMBL" id="SAL09666.1"/>
    </source>
</evidence>
<dbReference type="Proteomes" id="UP000054893">
    <property type="component" value="Unassembled WGS sequence"/>
</dbReference>
<dbReference type="EMBL" id="FCOC02000001">
    <property type="protein sequence ID" value="SAL09666.1"/>
    <property type="molecule type" value="Genomic_DNA"/>
</dbReference>
<dbReference type="InterPro" id="IPR023389">
    <property type="entry name" value="DOPA-like_sf"/>
</dbReference>
<evidence type="ECO:0000313" key="2">
    <source>
        <dbReference type="Proteomes" id="UP000054893"/>
    </source>
</evidence>
<dbReference type="PANTHER" id="PTHR36423:SF2">
    <property type="entry name" value="AFR070WP"/>
    <property type="match status" value="1"/>
</dbReference>
<keyword evidence="1" id="KW-0223">Dioxygenase</keyword>
<dbReference type="GO" id="GO:0051213">
    <property type="term" value="F:dioxygenase activity"/>
    <property type="evidence" value="ECO:0007669"/>
    <property type="project" value="UniProtKB-KW"/>
</dbReference>
<name>A0A158EQ92_CABSO</name>
<dbReference type="Gene3D" id="3.30.70.1240">
    <property type="entry name" value="DOPA-like domains"/>
    <property type="match status" value="1"/>
</dbReference>
<proteinExistence type="predicted"/>
<reference evidence="1 2" key="1">
    <citation type="submission" date="2016-01" db="EMBL/GenBank/DDBJ databases">
        <authorList>
            <person name="Oliw E.H."/>
        </authorList>
    </citation>
    <scope>NUCLEOTIDE SEQUENCE [LARGE SCALE GENOMIC DNA]</scope>
    <source>
        <strain evidence="1">LMG 22029</strain>
    </source>
</reference>
<sequence>MFEKIPMGAPRASVEEVPIRSIKAVQSYHAHIYFDGPKQKRIAEVLRENIAQRFAVLLGRWHDSPIGPHARPMYQVAFAPNEFGRFVPWLMVNRQELTVLVHPNTGHPKADHLDHPIWMGVALEILNLHLLPEREGPEPQFAPNTQPTVAP</sequence>
<protein>
    <submittedName>
        <fullName evidence="1">DOPA 45-dioxygenase</fullName>
    </submittedName>
</protein>
<dbReference type="Pfam" id="PF08883">
    <property type="entry name" value="DOPA_dioxygen"/>
    <property type="match status" value="1"/>
</dbReference>
<organism evidence="1 2">
    <name type="scientific">Caballeronia sordidicola</name>
    <name type="common">Burkholderia sordidicola</name>
    <dbReference type="NCBI Taxonomy" id="196367"/>
    <lineage>
        <taxon>Bacteria</taxon>
        <taxon>Pseudomonadati</taxon>
        <taxon>Pseudomonadota</taxon>
        <taxon>Betaproteobacteria</taxon>
        <taxon>Burkholderiales</taxon>
        <taxon>Burkholderiaceae</taxon>
        <taxon>Caballeronia</taxon>
    </lineage>
</organism>
<gene>
    <name evidence="1" type="ORF">AWB64_00179</name>
</gene>
<dbReference type="RefSeq" id="WP_060816736.1">
    <property type="nucleotide sequence ID" value="NZ_FCOC02000001.1"/>
</dbReference>
<dbReference type="InterPro" id="IPR014980">
    <property type="entry name" value="DOPA_dioxygen"/>
</dbReference>
<keyword evidence="1" id="KW-0560">Oxidoreductase</keyword>
<dbReference type="PANTHER" id="PTHR36423">
    <property type="entry name" value="AFR070WP"/>
    <property type="match status" value="1"/>
</dbReference>
<dbReference type="AlphaFoldDB" id="A0A158EQ92"/>
<accession>A0A158EQ92</accession>
<dbReference type="SUPFAM" id="SSF143410">
    <property type="entry name" value="DOPA-like"/>
    <property type="match status" value="1"/>
</dbReference>
<dbReference type="OrthoDB" id="572228at2"/>